<dbReference type="CDD" id="cd12797">
    <property type="entry name" value="M23_peptidase"/>
    <property type="match status" value="1"/>
</dbReference>
<dbReference type="InterPro" id="IPR016047">
    <property type="entry name" value="M23ase_b-sheet_dom"/>
</dbReference>
<feature type="compositionally biased region" description="Pro residues" evidence="3">
    <location>
        <begin position="48"/>
        <end position="65"/>
    </location>
</feature>
<dbReference type="InterPro" id="IPR050570">
    <property type="entry name" value="Cell_wall_metabolism_enzyme"/>
</dbReference>
<feature type="domain" description="M23ase beta-sheet core" evidence="4">
    <location>
        <begin position="91"/>
        <end position="190"/>
    </location>
</feature>
<evidence type="ECO:0000256" key="2">
    <source>
        <dbReference type="ARBA" id="ARBA00022638"/>
    </source>
</evidence>
<dbReference type="KEGG" id="vg:55612360"/>
<dbReference type="EMBL" id="MK016490">
    <property type="protein sequence ID" value="AYQ98985.1"/>
    <property type="molecule type" value="Genomic_DNA"/>
</dbReference>
<dbReference type="GeneID" id="55612360"/>
<keyword evidence="1" id="KW-0929">Antimicrobial</keyword>
<keyword evidence="6" id="KW-1185">Reference proteome</keyword>
<gene>
    <name evidence="5" type="primary">15</name>
    <name evidence="5" type="ORF">PBI_ANJALI_15</name>
</gene>
<evidence type="ECO:0000313" key="5">
    <source>
        <dbReference type="EMBL" id="AYQ98985.1"/>
    </source>
</evidence>
<evidence type="ECO:0000259" key="4">
    <source>
        <dbReference type="Pfam" id="PF01551"/>
    </source>
</evidence>
<accession>A0A3G3LY09</accession>
<dbReference type="GO" id="GO:0042742">
    <property type="term" value="P:defense response to bacterium"/>
    <property type="evidence" value="ECO:0007669"/>
    <property type="project" value="UniProtKB-KW"/>
</dbReference>
<organism evidence="5 6">
    <name type="scientific">Arthrobacter phage Anjali</name>
    <dbReference type="NCBI Taxonomy" id="2484217"/>
    <lineage>
        <taxon>Viruses</taxon>
        <taxon>Duplodnaviria</taxon>
        <taxon>Heunggongvirae</taxon>
        <taxon>Uroviricota</taxon>
        <taxon>Caudoviricetes</taxon>
        <taxon>Anjalivirus</taxon>
        <taxon>Anjalivirus anjali</taxon>
    </lineage>
</organism>
<dbReference type="SUPFAM" id="SSF51261">
    <property type="entry name" value="Duplicated hybrid motif"/>
    <property type="match status" value="1"/>
</dbReference>
<feature type="region of interest" description="Disordered" evidence="3">
    <location>
        <begin position="40"/>
        <end position="72"/>
    </location>
</feature>
<dbReference type="PANTHER" id="PTHR21666:SF270">
    <property type="entry name" value="MUREIN HYDROLASE ACTIVATOR ENVC"/>
    <property type="match status" value="1"/>
</dbReference>
<reference evidence="5 6" key="1">
    <citation type="submission" date="2018-10" db="EMBL/GenBank/DDBJ databases">
        <authorList>
            <person name="Rimple P.A."/>
            <person name="Stoner T.H."/>
            <person name="Garlena R.A."/>
            <person name="Russell D.A."/>
            <person name="Pope W.H."/>
            <person name="Jacobs-Sera D."/>
            <person name="Hatfull G.F."/>
        </authorList>
    </citation>
    <scope>NUCLEOTIDE SEQUENCE [LARGE SCALE GENOMIC DNA]</scope>
</reference>
<name>A0A3G3LY09_9CAUD</name>
<proteinExistence type="predicted"/>
<dbReference type="GO" id="GO:0031640">
    <property type="term" value="P:killing of cells of another organism"/>
    <property type="evidence" value="ECO:0007669"/>
    <property type="project" value="UniProtKB-KW"/>
</dbReference>
<sequence>MVSMPIEYNIKYVEALGDMVRLHYSDGKKVLAFPDGKGRFMPGTVDPGAPPETYEPPTPADPELPPSTGDWDHPLPGAVFTSGFGMRTGGFHYGIDLSTTTAATGGNVHSVTDMVVTVAVDAFEGGNWSGGTHVKGHTLDGAYTFAYYHMADESLAVAVGDTVPKGTVLGVEGATGNVTGTHLHFEISVGTHDNPWPPPYNNGVQFVDPLPILRSHGVNI</sequence>
<dbReference type="GO" id="GO:0004222">
    <property type="term" value="F:metalloendopeptidase activity"/>
    <property type="evidence" value="ECO:0007669"/>
    <property type="project" value="TreeGrafter"/>
</dbReference>
<evidence type="ECO:0000256" key="1">
    <source>
        <dbReference type="ARBA" id="ARBA00022529"/>
    </source>
</evidence>
<dbReference type="RefSeq" id="YP_009842163.1">
    <property type="nucleotide sequence ID" value="NC_048739.1"/>
</dbReference>
<evidence type="ECO:0000256" key="3">
    <source>
        <dbReference type="SAM" id="MobiDB-lite"/>
    </source>
</evidence>
<dbReference type="PANTHER" id="PTHR21666">
    <property type="entry name" value="PEPTIDASE-RELATED"/>
    <property type="match status" value="1"/>
</dbReference>
<dbReference type="Pfam" id="PF01551">
    <property type="entry name" value="Peptidase_M23"/>
    <property type="match status" value="1"/>
</dbReference>
<protein>
    <submittedName>
        <fullName evidence="5">Lysin A, M23 peptidase domain</fullName>
    </submittedName>
</protein>
<dbReference type="Proteomes" id="UP000270032">
    <property type="component" value="Segment"/>
</dbReference>
<keyword evidence="2" id="KW-0081">Bacteriolytic enzyme</keyword>
<evidence type="ECO:0000313" key="6">
    <source>
        <dbReference type="Proteomes" id="UP000270032"/>
    </source>
</evidence>
<dbReference type="InterPro" id="IPR011055">
    <property type="entry name" value="Dup_hybrid_motif"/>
</dbReference>
<dbReference type="Gene3D" id="2.70.70.10">
    <property type="entry name" value="Glucose Permease (Domain IIA)"/>
    <property type="match status" value="1"/>
</dbReference>